<keyword evidence="7" id="KW-1185">Reference proteome</keyword>
<dbReference type="CDD" id="cd06170">
    <property type="entry name" value="LuxR_C_like"/>
    <property type="match status" value="1"/>
</dbReference>
<keyword evidence="3" id="KW-0804">Transcription</keyword>
<dbReference type="InterPro" id="IPR027417">
    <property type="entry name" value="P-loop_NTPase"/>
</dbReference>
<dbReference type="InterPro" id="IPR036388">
    <property type="entry name" value="WH-like_DNA-bd_sf"/>
</dbReference>
<dbReference type="PROSITE" id="PS00622">
    <property type="entry name" value="HTH_LUXR_1"/>
    <property type="match status" value="1"/>
</dbReference>
<dbReference type="PROSITE" id="PS50043">
    <property type="entry name" value="HTH_LUXR_2"/>
    <property type="match status" value="1"/>
</dbReference>
<keyword evidence="2" id="KW-0238">DNA-binding</keyword>
<dbReference type="GO" id="GO:0003677">
    <property type="term" value="F:DNA binding"/>
    <property type="evidence" value="ECO:0007669"/>
    <property type="project" value="UniProtKB-KW"/>
</dbReference>
<evidence type="ECO:0000256" key="4">
    <source>
        <dbReference type="SAM" id="MobiDB-lite"/>
    </source>
</evidence>
<evidence type="ECO:0000313" key="6">
    <source>
        <dbReference type="EMBL" id="AJA08835.1"/>
    </source>
</evidence>
<feature type="domain" description="HTH luxR-type" evidence="5">
    <location>
        <begin position="823"/>
        <end position="888"/>
    </location>
</feature>
<evidence type="ECO:0000256" key="1">
    <source>
        <dbReference type="ARBA" id="ARBA00023015"/>
    </source>
</evidence>
<dbReference type="AlphaFoldDB" id="A0A0A7PFQ3"/>
<dbReference type="HOGENOM" id="CLU_006325_3_1_5"/>
<dbReference type="Gene3D" id="3.40.50.300">
    <property type="entry name" value="P-loop containing nucleotide triphosphate hydrolases"/>
    <property type="match status" value="1"/>
</dbReference>
<accession>A0A0A7PFQ3</accession>
<dbReference type="InterPro" id="IPR059106">
    <property type="entry name" value="WHD_MalT"/>
</dbReference>
<dbReference type="PANTHER" id="PTHR44688:SF16">
    <property type="entry name" value="DNA-BINDING TRANSCRIPTIONAL ACTIVATOR DEVR_DOSR"/>
    <property type="match status" value="1"/>
</dbReference>
<evidence type="ECO:0000259" key="5">
    <source>
        <dbReference type="PROSITE" id="PS50043"/>
    </source>
</evidence>
<dbReference type="Proteomes" id="UP000030907">
    <property type="component" value="Chromosome"/>
</dbReference>
<dbReference type="Gene3D" id="1.10.10.10">
    <property type="entry name" value="Winged helix-like DNA-binding domain superfamily/Winged helix DNA-binding domain"/>
    <property type="match status" value="1"/>
</dbReference>
<dbReference type="PRINTS" id="PR00038">
    <property type="entry name" value="HTHLUXR"/>
</dbReference>
<dbReference type="SUPFAM" id="SSF46894">
    <property type="entry name" value="C-terminal effector domain of the bipartite response regulators"/>
    <property type="match status" value="1"/>
</dbReference>
<name>A0A0A7PFQ3_9SPHN</name>
<dbReference type="SUPFAM" id="SSF52540">
    <property type="entry name" value="P-loop containing nucleoside triphosphate hydrolases"/>
    <property type="match status" value="1"/>
</dbReference>
<feature type="region of interest" description="Disordered" evidence="4">
    <location>
        <begin position="1"/>
        <end position="28"/>
    </location>
</feature>
<dbReference type="InterPro" id="IPR016032">
    <property type="entry name" value="Sig_transdc_resp-reg_C-effctor"/>
</dbReference>
<dbReference type="SMART" id="SM00421">
    <property type="entry name" value="HTH_LUXR"/>
    <property type="match status" value="1"/>
</dbReference>
<dbReference type="KEGG" id="sphk:SKP52_09630"/>
<gene>
    <name evidence="6" type="ORF">SKP52_09630</name>
</gene>
<dbReference type="InterPro" id="IPR000792">
    <property type="entry name" value="Tscrpt_reg_LuxR_C"/>
</dbReference>
<dbReference type="EMBL" id="CP009122">
    <property type="protein sequence ID" value="AJA08835.1"/>
    <property type="molecule type" value="Genomic_DNA"/>
</dbReference>
<protein>
    <recommendedName>
        <fullName evidence="5">HTH luxR-type domain-containing protein</fullName>
    </recommendedName>
</protein>
<dbReference type="Pfam" id="PF00196">
    <property type="entry name" value="GerE"/>
    <property type="match status" value="1"/>
</dbReference>
<proteinExistence type="predicted"/>
<keyword evidence="1" id="KW-0805">Transcription regulation</keyword>
<evidence type="ECO:0000256" key="3">
    <source>
        <dbReference type="ARBA" id="ARBA00023163"/>
    </source>
</evidence>
<reference evidence="6 7" key="1">
    <citation type="journal article" date="2015" name="Int. J. Syst. Evol. Microbiol.">
        <title>Description of Sphingopyxis fribergensis sp. nov. - a soil bacterium with the ability to degrade styrene and phenylacetic acid.</title>
        <authorList>
            <person name="Oelschlagel M."/>
            <person name="Ruckert C."/>
            <person name="Kalinowski J."/>
            <person name="Schmidt G."/>
            <person name="Schlomann M."/>
            <person name="Tischler D."/>
        </authorList>
    </citation>
    <scope>NUCLEOTIDE SEQUENCE [LARGE SCALE GENOMIC DNA]</scope>
    <source>
        <strain evidence="6 7">Kp5.2</strain>
    </source>
</reference>
<dbReference type="GO" id="GO:0006355">
    <property type="term" value="P:regulation of DNA-templated transcription"/>
    <property type="evidence" value="ECO:0007669"/>
    <property type="project" value="InterPro"/>
</dbReference>
<dbReference type="Pfam" id="PF25873">
    <property type="entry name" value="WHD_MalT"/>
    <property type="match status" value="1"/>
</dbReference>
<organism evidence="6 7">
    <name type="scientific">Sphingopyxis fribergensis</name>
    <dbReference type="NCBI Taxonomy" id="1515612"/>
    <lineage>
        <taxon>Bacteria</taxon>
        <taxon>Pseudomonadati</taxon>
        <taxon>Pseudomonadota</taxon>
        <taxon>Alphaproteobacteria</taxon>
        <taxon>Sphingomonadales</taxon>
        <taxon>Sphingomonadaceae</taxon>
        <taxon>Sphingopyxis</taxon>
    </lineage>
</organism>
<sequence>MTIQPGSRTDTKAPHRAATPRPVTHGKFAPPRFPNDLVGIERWQSWLDTIAQHEICFVRAPAGYGKTAFAATLFAQARSIGWYAGWVSFDPEDNDSAAVGHLFEAVRLARGAPAEDSVSALCAAPASAAILASALAERIEACDQPVLLVLDNIDRIAEPRLVDVLDRLLRHPPRQLRLVLVGRDTAAIRADETEGRGMLLRLGRTEIGLTNDDICVFLRAAGSGLDARSCAKLNGLLLGWPTGLRMAVQKLDRLKKGDWSALTAQIDAYLLPLWDEQDDGIWQFLGRASVAPQLNDELVRLLGEGDRGISILEDLHAQGMFVERSDEGNGCYYIHPAVRPVFRQFLDQHEPKRAIELHRAAGRYYETLGLSAHAIDQFLSAGADADAARLVGDTALSALARGGVEQLAAWLDALPCELISKSVALIRARAWAAVLAAEPDAEAAIAALRAAGDIAEAQVIGVLHAGLVRDVPESVVEEGDPFLAAPEQLSGFAVDMIRAFLAYGAQSRGLFGLVHDVVRPLRLCAAATAMDLPNAIATRARAAAARAQGQLAEAERVLRDGRRIPGQLGLAGALIDAALARSCYERDDLPEAANLAADALAWLEPSCFEDALIEAFQICIRVAAATAKVDEAATLIDRAELIAFARNWVPLKAMCVVERARLRLPPTIDVEAVLAVADEDAAVLDPLSAQGRAFALLCEMRAYEAIAHGDRPRLTTVAERLLRLASNADDAELRATATLLNILPQLSGRCDKMVELETVRFLNHAAGAGFHRTIVDILDVTGVRAVQNFCSEAYSSGSFLALLKLAEPSRRNPALEGSTSAAPGEAFSFLTEREIEILSALNAGESNKEIARTLQLAPETVKWHLKNVMRKLRANSREEAVQNASTLGLTLIEPAVRD</sequence>
<dbReference type="STRING" id="1515612.SKP52_09630"/>
<evidence type="ECO:0000313" key="7">
    <source>
        <dbReference type="Proteomes" id="UP000030907"/>
    </source>
</evidence>
<evidence type="ECO:0000256" key="2">
    <source>
        <dbReference type="ARBA" id="ARBA00023125"/>
    </source>
</evidence>
<dbReference type="PANTHER" id="PTHR44688">
    <property type="entry name" value="DNA-BINDING TRANSCRIPTIONAL ACTIVATOR DEVR_DOSR"/>
    <property type="match status" value="1"/>
</dbReference>